<organism evidence="2 3">
    <name type="scientific">Mycobacterium deserti</name>
    <dbReference type="NCBI Taxonomy" id="2978347"/>
    <lineage>
        <taxon>Bacteria</taxon>
        <taxon>Bacillati</taxon>
        <taxon>Actinomycetota</taxon>
        <taxon>Actinomycetes</taxon>
        <taxon>Mycobacteriales</taxon>
        <taxon>Mycobacteriaceae</taxon>
        <taxon>Mycobacterium</taxon>
    </lineage>
</organism>
<keyword evidence="1" id="KW-0472">Membrane</keyword>
<evidence type="ECO:0000313" key="3">
    <source>
        <dbReference type="Proteomes" id="UP001206639"/>
    </source>
</evidence>
<protein>
    <recommendedName>
        <fullName evidence="4">Secreted protein</fullName>
    </recommendedName>
</protein>
<sequence length="149" mass="15957">MNLDRRWWIAIAVLVVVAVALIVNRVAFQPPQECRPVQELLDFNQAQTEVIGSASGKSEGVPSQAEEAAYRAWADGLADRAQNVSAPDFAFTAGQVATLADDFVEKLGTLRTQAQSRAPGAPTPPVVFEMDALSTQISQKLAELSDACS</sequence>
<dbReference type="EMBL" id="JAODWD010000006">
    <property type="protein sequence ID" value="MCT7661684.1"/>
    <property type="molecule type" value="Genomic_DNA"/>
</dbReference>
<evidence type="ECO:0000313" key="2">
    <source>
        <dbReference type="EMBL" id="MCT7661684.1"/>
    </source>
</evidence>
<gene>
    <name evidence="2" type="ORF">N4S67_25120</name>
</gene>
<feature type="transmembrane region" description="Helical" evidence="1">
    <location>
        <begin position="7"/>
        <end position="28"/>
    </location>
</feature>
<keyword evidence="3" id="KW-1185">Reference proteome</keyword>
<dbReference type="RefSeq" id="WP_260995719.1">
    <property type="nucleotide sequence ID" value="NZ_JAODWD010000006.1"/>
</dbReference>
<reference evidence="3" key="1">
    <citation type="submission" date="2023-07" db="EMBL/GenBank/DDBJ databases">
        <authorList>
            <person name="Deng Y."/>
            <person name="Zhang Y.-Q."/>
        </authorList>
    </citation>
    <scope>NUCLEOTIDE SEQUENCE [LARGE SCALE GENOMIC DNA]</scope>
    <source>
        <strain evidence="3">CPCC 205710</strain>
    </source>
</reference>
<keyword evidence="1" id="KW-0812">Transmembrane</keyword>
<comment type="caution">
    <text evidence="2">The sequence shown here is derived from an EMBL/GenBank/DDBJ whole genome shotgun (WGS) entry which is preliminary data.</text>
</comment>
<dbReference type="Proteomes" id="UP001206639">
    <property type="component" value="Unassembled WGS sequence"/>
</dbReference>
<name>A0ABT2MHB6_9MYCO</name>
<accession>A0ABT2MHB6</accession>
<keyword evidence="1" id="KW-1133">Transmembrane helix</keyword>
<proteinExistence type="predicted"/>
<evidence type="ECO:0008006" key="4">
    <source>
        <dbReference type="Google" id="ProtNLM"/>
    </source>
</evidence>
<evidence type="ECO:0000256" key="1">
    <source>
        <dbReference type="SAM" id="Phobius"/>
    </source>
</evidence>